<feature type="transmembrane region" description="Helical" evidence="1">
    <location>
        <begin position="136"/>
        <end position="157"/>
    </location>
</feature>
<keyword evidence="1" id="KW-0812">Transmembrane</keyword>
<organism evidence="2">
    <name type="scientific">Roseihalotalea indica</name>
    <dbReference type="NCBI Taxonomy" id="2867963"/>
    <lineage>
        <taxon>Bacteria</taxon>
        <taxon>Pseudomonadati</taxon>
        <taxon>Bacteroidota</taxon>
        <taxon>Cytophagia</taxon>
        <taxon>Cytophagales</taxon>
        <taxon>Catalimonadaceae</taxon>
        <taxon>Roseihalotalea</taxon>
    </lineage>
</organism>
<proteinExistence type="predicted"/>
<reference evidence="2" key="2">
    <citation type="journal article" date="2024" name="Antonie Van Leeuwenhoek">
        <title>Roseihalotalea indica gen. nov., sp. nov., a halophilic Bacteroidetes from mesopelagic Southwest Indian Ocean with higher carbohydrate metabolic potential.</title>
        <authorList>
            <person name="Chen B."/>
            <person name="Zhang M."/>
            <person name="Lin D."/>
            <person name="Ye J."/>
            <person name="Tang K."/>
        </authorList>
    </citation>
    <scope>NUCLEOTIDE SEQUENCE</scope>
    <source>
        <strain evidence="2">TK19036</strain>
    </source>
</reference>
<protein>
    <submittedName>
        <fullName evidence="2">Uncharacterized protein</fullName>
    </submittedName>
</protein>
<sequence>MTLNKQKRANRMSVLFLLCFSAAGILLLYRSKFNATDLQSIESQINSVDTLSGFGNYGRNYAIILNAEKFGNYYGLYAGTKDQALRVLNDLNIRLGQTYKLYVDPTVVSLNGYNLGIRMIENQGVVIYKENMSVQWIMGITLILIGMVSSSVLYLIAKKKFK</sequence>
<feature type="transmembrane region" description="Helical" evidence="1">
    <location>
        <begin position="12"/>
        <end position="29"/>
    </location>
</feature>
<gene>
    <name evidence="2" type="ORF">K4G66_12125</name>
</gene>
<evidence type="ECO:0000256" key="1">
    <source>
        <dbReference type="SAM" id="Phobius"/>
    </source>
</evidence>
<dbReference type="EMBL" id="CP120682">
    <property type="protein sequence ID" value="WKN39439.1"/>
    <property type="molecule type" value="Genomic_DNA"/>
</dbReference>
<keyword evidence="1" id="KW-1133">Transmembrane helix</keyword>
<dbReference type="AlphaFoldDB" id="A0AA49GSU5"/>
<name>A0AA49GSU5_9BACT</name>
<evidence type="ECO:0000313" key="2">
    <source>
        <dbReference type="EMBL" id="WKN39439.1"/>
    </source>
</evidence>
<reference evidence="2" key="1">
    <citation type="journal article" date="2023" name="Comput. Struct. Biotechnol. J.">
        <title>Discovery of a novel marine Bacteroidetes with a rich repertoire of carbohydrate-active enzymes.</title>
        <authorList>
            <person name="Chen B."/>
            <person name="Liu G."/>
            <person name="Chen Q."/>
            <person name="Wang H."/>
            <person name="Liu L."/>
            <person name="Tang K."/>
        </authorList>
    </citation>
    <scope>NUCLEOTIDE SEQUENCE</scope>
    <source>
        <strain evidence="2">TK19036</strain>
    </source>
</reference>
<keyword evidence="1" id="KW-0472">Membrane</keyword>
<accession>A0AA49GSU5</accession>